<dbReference type="EMBL" id="FPHN01000174">
    <property type="protein sequence ID" value="SFV64798.1"/>
    <property type="molecule type" value="Genomic_DNA"/>
</dbReference>
<name>A0A1W1CG18_9ZZZZ</name>
<keyword evidence="1" id="KW-1133">Transmembrane helix</keyword>
<sequence length="459" mass="53085">MENSKYLPVGTNIGGHYEVIDVLGDDDFEILYLVRDSNRRGSFFVLKELFLETFSSRSNESVFTIPEAQGVFDKRKKEIIAEVDASKRNRKKDEIKTYGYIEDNHTIYTIMEFTNNFNLENYLHFKPRDEIILPSLVFPDEKKEKKSFLFLKILIITVLVLVGLAFYAYKMLKEDKEKPKEKPKVVVTQTPINHPALITRETPKKEIKVEETKIEEPKTVPSGAEYIPVDEIPKKNTIKTENSSDSIVQDNSIYIDNETEEIPTPKEASKTITNVPEVKTPIIKEEVKIVPKEEVKTPIIEESKNISLGTRIQTVPHHTVSLGTPIVKKSTEPFTRVAIKDFLDDFIASSATGSVEDIASKYDYHVDRYFSLKNVTHTTIKRDKRRYNRKWTHREFKIKDFKILKKYKKDGTDYCDIKTDTKWRVSTNRGKKASGISKGFMTIKRTDNGFKVKSIYTIR</sequence>
<organism evidence="2">
    <name type="scientific">hydrothermal vent metagenome</name>
    <dbReference type="NCBI Taxonomy" id="652676"/>
    <lineage>
        <taxon>unclassified sequences</taxon>
        <taxon>metagenomes</taxon>
        <taxon>ecological metagenomes</taxon>
    </lineage>
</organism>
<evidence type="ECO:0000313" key="2">
    <source>
        <dbReference type="EMBL" id="SFV64798.1"/>
    </source>
</evidence>
<gene>
    <name evidence="2" type="ORF">MNB_SV-14-1146</name>
</gene>
<keyword evidence="1" id="KW-0472">Membrane</keyword>
<dbReference type="SUPFAM" id="SSF56112">
    <property type="entry name" value="Protein kinase-like (PK-like)"/>
    <property type="match status" value="1"/>
</dbReference>
<dbReference type="AlphaFoldDB" id="A0A1W1CG18"/>
<dbReference type="Gene3D" id="3.30.200.20">
    <property type="entry name" value="Phosphorylase Kinase, domain 1"/>
    <property type="match status" value="1"/>
</dbReference>
<protein>
    <submittedName>
        <fullName evidence="2">Uncharacterized protein</fullName>
    </submittedName>
</protein>
<accession>A0A1W1CG18</accession>
<reference evidence="2" key="1">
    <citation type="submission" date="2016-10" db="EMBL/GenBank/DDBJ databases">
        <authorList>
            <person name="de Groot N.N."/>
        </authorList>
    </citation>
    <scope>NUCLEOTIDE SEQUENCE</scope>
</reference>
<proteinExistence type="predicted"/>
<keyword evidence="1" id="KW-0812">Transmembrane</keyword>
<feature type="transmembrane region" description="Helical" evidence="1">
    <location>
        <begin position="149"/>
        <end position="169"/>
    </location>
</feature>
<evidence type="ECO:0000256" key="1">
    <source>
        <dbReference type="SAM" id="Phobius"/>
    </source>
</evidence>
<dbReference type="InterPro" id="IPR011009">
    <property type="entry name" value="Kinase-like_dom_sf"/>
</dbReference>